<dbReference type="PANTHER" id="PTHR35936">
    <property type="entry name" value="MEMBRANE-BOUND LYTIC MUREIN TRANSGLYCOSYLASE F"/>
    <property type="match status" value="1"/>
</dbReference>
<evidence type="ECO:0000256" key="1">
    <source>
        <dbReference type="ARBA" id="ARBA00022729"/>
    </source>
</evidence>
<reference evidence="5 6" key="1">
    <citation type="journal article" date="2011" name="J. Bacteriol.">
        <title>Genome sequence of Brevibacillus laterosporus LMG 15441, a pathogen of invertebrates.</title>
        <authorList>
            <person name="Djukic M."/>
            <person name="Poehlein A."/>
            <person name="Thurmer A."/>
            <person name="Daniel R."/>
        </authorList>
    </citation>
    <scope>NUCLEOTIDE SEQUENCE [LARGE SCALE GENOMIC DNA]</scope>
    <source>
        <strain evidence="5 6">LMG 15441</strain>
    </source>
</reference>
<dbReference type="Proteomes" id="UP000005850">
    <property type="component" value="Chromosome"/>
</dbReference>
<feature type="domain" description="Ionotropic glutamate receptor C-terminal" evidence="4">
    <location>
        <begin position="50"/>
        <end position="270"/>
    </location>
</feature>
<dbReference type="SMART" id="SM00062">
    <property type="entry name" value="PBPb"/>
    <property type="match status" value="1"/>
</dbReference>
<dbReference type="SUPFAM" id="SSF53850">
    <property type="entry name" value="Periplasmic binding protein-like II"/>
    <property type="match status" value="1"/>
</dbReference>
<name>A0A075R582_BRELA</name>
<dbReference type="InterPro" id="IPR001638">
    <property type="entry name" value="Solute-binding_3/MltF_N"/>
</dbReference>
<dbReference type="GO" id="GO:0016020">
    <property type="term" value="C:membrane"/>
    <property type="evidence" value="ECO:0007669"/>
    <property type="project" value="InterPro"/>
</dbReference>
<organism evidence="5 6">
    <name type="scientific">Brevibacillus laterosporus LMG 15441</name>
    <dbReference type="NCBI Taxonomy" id="1042163"/>
    <lineage>
        <taxon>Bacteria</taxon>
        <taxon>Bacillati</taxon>
        <taxon>Bacillota</taxon>
        <taxon>Bacilli</taxon>
        <taxon>Bacillales</taxon>
        <taxon>Paenibacillaceae</taxon>
        <taxon>Brevibacillus</taxon>
    </lineage>
</organism>
<dbReference type="Pfam" id="PF00497">
    <property type="entry name" value="SBP_bac_3"/>
    <property type="match status" value="1"/>
</dbReference>
<evidence type="ECO:0000256" key="2">
    <source>
        <dbReference type="SAM" id="SignalP"/>
    </source>
</evidence>
<evidence type="ECO:0000259" key="4">
    <source>
        <dbReference type="SMART" id="SM00079"/>
    </source>
</evidence>
<dbReference type="PROSITE" id="PS51257">
    <property type="entry name" value="PROKAR_LIPOPROTEIN"/>
    <property type="match status" value="1"/>
</dbReference>
<dbReference type="STRING" id="1042163.BRLA_c034100"/>
<evidence type="ECO:0000313" key="5">
    <source>
        <dbReference type="EMBL" id="AIG27722.1"/>
    </source>
</evidence>
<keyword evidence="6" id="KW-1185">Reference proteome</keyword>
<dbReference type="KEGG" id="blr:BRLA_c034100"/>
<gene>
    <name evidence="5" type="primary">artP</name>
    <name evidence="5" type="ORF">BRLA_c034100</name>
</gene>
<protein>
    <submittedName>
        <fullName evidence="5">Arginine-binding extracellular protein ArtP</fullName>
    </submittedName>
</protein>
<dbReference type="RefSeq" id="WP_003336787.1">
    <property type="nucleotide sequence ID" value="NZ_CP007806.1"/>
</dbReference>
<dbReference type="Gene3D" id="3.40.190.10">
    <property type="entry name" value="Periplasmic binding protein-like II"/>
    <property type="match status" value="2"/>
</dbReference>
<sequence length="270" mass="29402">MRKSTKSFAAIALSTLLSVSLLTGCGSASQDSGNAANKNTDQATAKTLTMFTSADYYPYEFHETKDGNDQIVGMDIDIATYIAKELGYELKVVDTDFNGLVPALQSKRADFVMAGMSTSPERKKNVDFSNNYYEAKNTLVSKKDSPITKPEQLSGKRLAAQIGSMQEKAAQVIAKEVNGVEVVSLNKMGEIIQEVVTGRSAAAVVENTIAQGFLEKNPGLQSTVMTTNNTEGYAIAFPKGSEHVEKFNEILKKMEENGEMDKLIKKWLGQ</sequence>
<evidence type="ECO:0000259" key="3">
    <source>
        <dbReference type="SMART" id="SM00062"/>
    </source>
</evidence>
<feature type="domain" description="Solute-binding protein family 3/N-terminal" evidence="3">
    <location>
        <begin position="47"/>
        <end position="269"/>
    </location>
</feature>
<feature type="signal peptide" evidence="2">
    <location>
        <begin position="1"/>
        <end position="28"/>
    </location>
</feature>
<keyword evidence="1 2" id="KW-0732">Signal</keyword>
<evidence type="ECO:0000313" key="6">
    <source>
        <dbReference type="Proteomes" id="UP000005850"/>
    </source>
</evidence>
<dbReference type="GO" id="GO:0015276">
    <property type="term" value="F:ligand-gated monoatomic ion channel activity"/>
    <property type="evidence" value="ECO:0007669"/>
    <property type="project" value="InterPro"/>
</dbReference>
<dbReference type="AlphaFoldDB" id="A0A075R582"/>
<feature type="chain" id="PRO_5039288996" evidence="2">
    <location>
        <begin position="29"/>
        <end position="270"/>
    </location>
</feature>
<dbReference type="InterPro" id="IPR001320">
    <property type="entry name" value="Iontro_rcpt_C"/>
</dbReference>
<accession>A0A075R582</accession>
<dbReference type="PANTHER" id="PTHR35936:SF17">
    <property type="entry name" value="ARGININE-BINDING EXTRACELLULAR PROTEIN ARTP"/>
    <property type="match status" value="1"/>
</dbReference>
<dbReference type="EMBL" id="CP007806">
    <property type="protein sequence ID" value="AIG27722.1"/>
    <property type="molecule type" value="Genomic_DNA"/>
</dbReference>
<proteinExistence type="predicted"/>
<dbReference type="eggNOG" id="COG0834">
    <property type="taxonomic scope" value="Bacteria"/>
</dbReference>
<dbReference type="HOGENOM" id="CLU_019602_18_2_9"/>
<dbReference type="SMART" id="SM00079">
    <property type="entry name" value="PBPe"/>
    <property type="match status" value="1"/>
</dbReference>